<dbReference type="AlphaFoldDB" id="A2ZBH0"/>
<evidence type="ECO:0000313" key="1">
    <source>
        <dbReference type="EMBL" id="EAY79954.1"/>
    </source>
</evidence>
<accession>A2ZBH0</accession>
<dbReference type="HOGENOM" id="CLU_2282092_0_0_1"/>
<keyword evidence="2" id="KW-1185">Reference proteome</keyword>
<sequence length="102" mass="11592">MADPLAAGDGNDCSEFEWWREVAEGWIHRPQIRPWLIHRRQWLSSNDGDGDSGRQLLGCGWLKRPHGNSVALAASKNPIFAYLWTHTAVCLHAKIDFGHMEK</sequence>
<reference evidence="1 2" key="1">
    <citation type="journal article" date="2005" name="PLoS Biol.">
        <title>The genomes of Oryza sativa: a history of duplications.</title>
        <authorList>
            <person name="Yu J."/>
            <person name="Wang J."/>
            <person name="Lin W."/>
            <person name="Li S."/>
            <person name="Li H."/>
            <person name="Zhou J."/>
            <person name="Ni P."/>
            <person name="Dong W."/>
            <person name="Hu S."/>
            <person name="Zeng C."/>
            <person name="Zhang J."/>
            <person name="Zhang Y."/>
            <person name="Li R."/>
            <person name="Xu Z."/>
            <person name="Li S."/>
            <person name="Li X."/>
            <person name="Zheng H."/>
            <person name="Cong L."/>
            <person name="Lin L."/>
            <person name="Yin J."/>
            <person name="Geng J."/>
            <person name="Li G."/>
            <person name="Shi J."/>
            <person name="Liu J."/>
            <person name="Lv H."/>
            <person name="Li J."/>
            <person name="Wang J."/>
            <person name="Deng Y."/>
            <person name="Ran L."/>
            <person name="Shi X."/>
            <person name="Wang X."/>
            <person name="Wu Q."/>
            <person name="Li C."/>
            <person name="Ren X."/>
            <person name="Wang J."/>
            <person name="Wang X."/>
            <person name="Li D."/>
            <person name="Liu D."/>
            <person name="Zhang X."/>
            <person name="Ji Z."/>
            <person name="Zhao W."/>
            <person name="Sun Y."/>
            <person name="Zhang Z."/>
            <person name="Bao J."/>
            <person name="Han Y."/>
            <person name="Dong L."/>
            <person name="Ji J."/>
            <person name="Chen P."/>
            <person name="Wu S."/>
            <person name="Liu J."/>
            <person name="Xiao Y."/>
            <person name="Bu D."/>
            <person name="Tan J."/>
            <person name="Yang L."/>
            <person name="Ye C."/>
            <person name="Zhang J."/>
            <person name="Xu J."/>
            <person name="Zhou Y."/>
            <person name="Yu Y."/>
            <person name="Zhang B."/>
            <person name="Zhuang S."/>
            <person name="Wei H."/>
            <person name="Liu B."/>
            <person name="Lei M."/>
            <person name="Yu H."/>
            <person name="Li Y."/>
            <person name="Xu H."/>
            <person name="Wei S."/>
            <person name="He X."/>
            <person name="Fang L."/>
            <person name="Zhang Z."/>
            <person name="Zhang Y."/>
            <person name="Huang X."/>
            <person name="Su Z."/>
            <person name="Tong W."/>
            <person name="Li J."/>
            <person name="Tong Z."/>
            <person name="Li S."/>
            <person name="Ye J."/>
            <person name="Wang L."/>
            <person name="Fang L."/>
            <person name="Lei T."/>
            <person name="Chen C."/>
            <person name="Chen H."/>
            <person name="Xu Z."/>
            <person name="Li H."/>
            <person name="Huang H."/>
            <person name="Zhang F."/>
            <person name="Xu H."/>
            <person name="Li N."/>
            <person name="Zhao C."/>
            <person name="Li S."/>
            <person name="Dong L."/>
            <person name="Huang Y."/>
            <person name="Li L."/>
            <person name="Xi Y."/>
            <person name="Qi Q."/>
            <person name="Li W."/>
            <person name="Zhang B."/>
            <person name="Hu W."/>
            <person name="Zhang Y."/>
            <person name="Tian X."/>
            <person name="Jiao Y."/>
            <person name="Liang X."/>
            <person name="Jin J."/>
            <person name="Gao L."/>
            <person name="Zheng W."/>
            <person name="Hao B."/>
            <person name="Liu S."/>
            <person name="Wang W."/>
            <person name="Yuan L."/>
            <person name="Cao M."/>
            <person name="McDermott J."/>
            <person name="Samudrala R."/>
            <person name="Wang J."/>
            <person name="Wong G.K."/>
            <person name="Yang H."/>
        </authorList>
    </citation>
    <scope>NUCLEOTIDE SEQUENCE [LARGE SCALE GENOMIC DNA]</scope>
    <source>
        <strain evidence="2">cv. 93-11</strain>
    </source>
</reference>
<name>A2ZBH0_ORYSI</name>
<organism evidence="1 2">
    <name type="scientific">Oryza sativa subsp. indica</name>
    <name type="common">Rice</name>
    <dbReference type="NCBI Taxonomy" id="39946"/>
    <lineage>
        <taxon>Eukaryota</taxon>
        <taxon>Viridiplantae</taxon>
        <taxon>Streptophyta</taxon>
        <taxon>Embryophyta</taxon>
        <taxon>Tracheophyta</taxon>
        <taxon>Spermatophyta</taxon>
        <taxon>Magnoliopsida</taxon>
        <taxon>Liliopsida</taxon>
        <taxon>Poales</taxon>
        <taxon>Poaceae</taxon>
        <taxon>BOP clade</taxon>
        <taxon>Oryzoideae</taxon>
        <taxon>Oryzeae</taxon>
        <taxon>Oryzinae</taxon>
        <taxon>Oryza</taxon>
        <taxon>Oryza sativa</taxon>
    </lineage>
</organism>
<evidence type="ECO:0000313" key="2">
    <source>
        <dbReference type="Proteomes" id="UP000007015"/>
    </source>
</evidence>
<gene>
    <name evidence="1" type="ORF">OsI_35118</name>
</gene>
<dbReference type="EMBL" id="CM000136">
    <property type="protein sequence ID" value="EAY79954.1"/>
    <property type="molecule type" value="Genomic_DNA"/>
</dbReference>
<proteinExistence type="predicted"/>
<protein>
    <submittedName>
        <fullName evidence="1">Uncharacterized protein</fullName>
    </submittedName>
</protein>
<dbReference type="Proteomes" id="UP000007015">
    <property type="component" value="Chromosome 11"/>
</dbReference>
<dbReference type="Gramene" id="BGIOSGA034493-TA">
    <property type="protein sequence ID" value="BGIOSGA034493-PA"/>
    <property type="gene ID" value="BGIOSGA034493"/>
</dbReference>